<dbReference type="AlphaFoldDB" id="A0AAU7UNV1"/>
<evidence type="ECO:0000313" key="2">
    <source>
        <dbReference type="EMBL" id="XBV90240.1"/>
    </source>
</evidence>
<name>A0AAU7UNV1_9MICO</name>
<accession>A0AAU7UNV1</accession>
<evidence type="ECO:0008006" key="3">
    <source>
        <dbReference type="Google" id="ProtNLM"/>
    </source>
</evidence>
<keyword evidence="1" id="KW-0472">Membrane</keyword>
<dbReference type="InterPro" id="IPR036259">
    <property type="entry name" value="MFS_trans_sf"/>
</dbReference>
<dbReference type="KEGG" id="bkr:AAFP32_05800"/>
<proteinExistence type="predicted"/>
<gene>
    <name evidence="2" type="ORF">AAFP32_05800</name>
</gene>
<reference evidence="2" key="1">
    <citation type="submission" date="2024-06" db="EMBL/GenBank/DDBJ databases">
        <title>Brevibacterium koreense sp. nov., isolated from jogae-jeotgal, a Korean fermented seafood.</title>
        <authorList>
            <person name="Whon T.W."/>
            <person name="Nam S."/>
            <person name="Kim Y."/>
        </authorList>
    </citation>
    <scope>NUCLEOTIDE SEQUENCE</scope>
    <source>
        <strain evidence="2">CBA3109</strain>
    </source>
</reference>
<protein>
    <recommendedName>
        <fullName evidence="3">MFS transporter</fullName>
    </recommendedName>
</protein>
<feature type="transmembrane region" description="Helical" evidence="1">
    <location>
        <begin position="14"/>
        <end position="36"/>
    </location>
</feature>
<organism evidence="2">
    <name type="scientific">Brevibacterium koreense</name>
    <dbReference type="NCBI Taxonomy" id="3140787"/>
    <lineage>
        <taxon>Bacteria</taxon>
        <taxon>Bacillati</taxon>
        <taxon>Actinomycetota</taxon>
        <taxon>Actinomycetes</taxon>
        <taxon>Micrococcales</taxon>
        <taxon>Brevibacteriaceae</taxon>
        <taxon>Brevibacterium</taxon>
    </lineage>
</organism>
<sequence length="74" mass="8054">MTPTSLVDNSQKRVLAVVGFLVFVEFSSGFLQGYYVPLLDNIRDHLGVTDASIAWFITVQTLAAGVCADSCQTR</sequence>
<dbReference type="RefSeq" id="WP_350271016.1">
    <property type="nucleotide sequence ID" value="NZ_CP158281.1"/>
</dbReference>
<dbReference type="EMBL" id="CP158281">
    <property type="protein sequence ID" value="XBV90240.1"/>
    <property type="molecule type" value="Genomic_DNA"/>
</dbReference>
<evidence type="ECO:0000256" key="1">
    <source>
        <dbReference type="SAM" id="Phobius"/>
    </source>
</evidence>
<dbReference type="SUPFAM" id="SSF103473">
    <property type="entry name" value="MFS general substrate transporter"/>
    <property type="match status" value="1"/>
</dbReference>
<keyword evidence="1" id="KW-1133">Transmembrane helix</keyword>
<keyword evidence="1" id="KW-0812">Transmembrane</keyword>